<dbReference type="Proteomes" id="UP000054771">
    <property type="component" value="Unassembled WGS sequence"/>
</dbReference>
<reference evidence="4" key="1">
    <citation type="journal article" date="2016" name="Genome Announc.">
        <title>Draft genome sequences of fungus Aspergillus calidoustus.</title>
        <authorList>
            <person name="Horn F."/>
            <person name="Linde J."/>
            <person name="Mattern D.J."/>
            <person name="Walther G."/>
            <person name="Guthke R."/>
            <person name="Scherlach K."/>
            <person name="Martin K."/>
            <person name="Brakhage A.A."/>
            <person name="Petzke L."/>
            <person name="Valiante V."/>
        </authorList>
    </citation>
    <scope>NUCLEOTIDE SEQUENCE [LARGE SCALE GENOMIC DNA]</scope>
    <source>
        <strain evidence="4">SF006504</strain>
    </source>
</reference>
<dbReference type="OrthoDB" id="10264306at2759"/>
<evidence type="ECO:0000259" key="2">
    <source>
        <dbReference type="Pfam" id="PF00266"/>
    </source>
</evidence>
<dbReference type="OMA" id="WEWDRIF"/>
<feature type="region of interest" description="Disordered" evidence="1">
    <location>
        <begin position="483"/>
        <end position="518"/>
    </location>
</feature>
<dbReference type="STRING" id="454130.A0A0U5GNN5"/>
<feature type="domain" description="Aminotransferase class V" evidence="2">
    <location>
        <begin position="37"/>
        <end position="351"/>
    </location>
</feature>
<sequence>MPVMIGMSGDQKGATPAYNSSIDHFRDDEYPSLRDVVYLDHAGSTVYARSMIQAYAADLQTNLYGNPHSDNTPSRISGVRVDAIRLQLLRFFGADPNDFDLIFTANATASIKLVGECMSHYAPSPMTSSSKRRGFHYVYHQDSHTSLVGLRQIANGGSVCLGDAAVKSWIQKGSQPKMATLFAYPGQSNMTGRRTPRSWPAQIRRNHKDTFVLWDAAAIASTSPLNLSDADSAPDFTALSLYKIFGYPDVGCLIVRKAAADALRQRRYFGGGTVDMVINSPSVRQEGWHALKTGSLHDSLEDGTLNFHSIAAIPHAIDTHDRLFCSMSDVSAHCAFLVGQLYGQLVSLRHSNNAPLCRIYTGSEHHGFGDASLQGPTIALSVLDPSGSIHGYANVERAADQERIYLRSGSVCNPGGMAYLGWVRMEDMKAAWNAGHRCSDPIQEVYGQTTGIVRVSLGAMSTKADTDRFVDWLSRTYIDRDIMSSPEKPQGSECSHGSECSLESSKHKETVGQMGRTRGTVKRIVDHIRRIFCQSAR</sequence>
<dbReference type="InterPro" id="IPR015424">
    <property type="entry name" value="PyrdxlP-dep_Trfase"/>
</dbReference>
<dbReference type="SUPFAM" id="SSF53383">
    <property type="entry name" value="PLP-dependent transferases"/>
    <property type="match status" value="1"/>
</dbReference>
<dbReference type="PANTHER" id="PTHR14237:SF80">
    <property type="entry name" value="MOLYBDENUM COFACTOR SULFURASE"/>
    <property type="match status" value="1"/>
</dbReference>
<dbReference type="Gene3D" id="3.40.640.10">
    <property type="entry name" value="Type I PLP-dependent aspartate aminotransferase-like (Major domain)"/>
    <property type="match status" value="1"/>
</dbReference>
<dbReference type="EMBL" id="CDMC01000028">
    <property type="protein sequence ID" value="CEL11599.1"/>
    <property type="molecule type" value="Genomic_DNA"/>
</dbReference>
<keyword evidence="4" id="KW-1185">Reference proteome</keyword>
<dbReference type="GO" id="GO:0043545">
    <property type="term" value="P:molybdopterin cofactor metabolic process"/>
    <property type="evidence" value="ECO:0007669"/>
    <property type="project" value="TreeGrafter"/>
</dbReference>
<accession>A0A0U5GNN5</accession>
<gene>
    <name evidence="3" type="ORF">ASPCAL14700</name>
</gene>
<protein>
    <recommendedName>
        <fullName evidence="2">Aminotransferase class V domain-containing protein</fullName>
    </recommendedName>
</protein>
<dbReference type="Pfam" id="PF00266">
    <property type="entry name" value="Aminotran_5"/>
    <property type="match status" value="1"/>
</dbReference>
<name>A0A0U5GNN5_ASPCI</name>
<evidence type="ECO:0000256" key="1">
    <source>
        <dbReference type="SAM" id="MobiDB-lite"/>
    </source>
</evidence>
<dbReference type="InterPro" id="IPR015421">
    <property type="entry name" value="PyrdxlP-dep_Trfase_major"/>
</dbReference>
<dbReference type="PANTHER" id="PTHR14237">
    <property type="entry name" value="MOLYBDOPTERIN COFACTOR SULFURASE MOSC"/>
    <property type="match status" value="1"/>
</dbReference>
<dbReference type="Gene3D" id="3.90.1150.10">
    <property type="entry name" value="Aspartate Aminotransferase, domain 1"/>
    <property type="match status" value="1"/>
</dbReference>
<proteinExistence type="predicted"/>
<dbReference type="AlphaFoldDB" id="A0A0U5GNN5"/>
<organism evidence="3 4">
    <name type="scientific">Aspergillus calidoustus</name>
    <dbReference type="NCBI Taxonomy" id="454130"/>
    <lineage>
        <taxon>Eukaryota</taxon>
        <taxon>Fungi</taxon>
        <taxon>Dikarya</taxon>
        <taxon>Ascomycota</taxon>
        <taxon>Pezizomycotina</taxon>
        <taxon>Eurotiomycetes</taxon>
        <taxon>Eurotiomycetidae</taxon>
        <taxon>Eurotiales</taxon>
        <taxon>Aspergillaceae</taxon>
        <taxon>Aspergillus</taxon>
        <taxon>Aspergillus subgen. Nidulantes</taxon>
    </lineage>
</organism>
<evidence type="ECO:0000313" key="4">
    <source>
        <dbReference type="Proteomes" id="UP000054771"/>
    </source>
</evidence>
<evidence type="ECO:0000313" key="3">
    <source>
        <dbReference type="EMBL" id="CEL11599.1"/>
    </source>
</evidence>
<dbReference type="InterPro" id="IPR015422">
    <property type="entry name" value="PyrdxlP-dep_Trfase_small"/>
</dbReference>
<dbReference type="GO" id="GO:0008265">
    <property type="term" value="F:molybdenum cofactor sulfurtransferase activity"/>
    <property type="evidence" value="ECO:0007669"/>
    <property type="project" value="TreeGrafter"/>
</dbReference>
<dbReference type="InterPro" id="IPR000192">
    <property type="entry name" value="Aminotrans_V_dom"/>
</dbReference>